<evidence type="ECO:0000313" key="2">
    <source>
        <dbReference type="EMBL" id="KAK3766260.1"/>
    </source>
</evidence>
<comment type="caution">
    <text evidence="2">The sequence shown here is derived from an EMBL/GenBank/DDBJ whole genome shotgun (WGS) entry which is preliminary data.</text>
</comment>
<dbReference type="AlphaFoldDB" id="A0AAE1DDU8"/>
<accession>A0AAE1DDU8</accession>
<gene>
    <name evidence="2" type="ORF">RRG08_036897</name>
</gene>
<evidence type="ECO:0000313" key="3">
    <source>
        <dbReference type="Proteomes" id="UP001283361"/>
    </source>
</evidence>
<evidence type="ECO:0000256" key="1">
    <source>
        <dbReference type="SAM" id="MobiDB-lite"/>
    </source>
</evidence>
<keyword evidence="3" id="KW-1185">Reference proteome</keyword>
<name>A0AAE1DDU8_9GAST</name>
<organism evidence="2 3">
    <name type="scientific">Elysia crispata</name>
    <name type="common">lettuce slug</name>
    <dbReference type="NCBI Taxonomy" id="231223"/>
    <lineage>
        <taxon>Eukaryota</taxon>
        <taxon>Metazoa</taxon>
        <taxon>Spiralia</taxon>
        <taxon>Lophotrochozoa</taxon>
        <taxon>Mollusca</taxon>
        <taxon>Gastropoda</taxon>
        <taxon>Heterobranchia</taxon>
        <taxon>Euthyneura</taxon>
        <taxon>Panpulmonata</taxon>
        <taxon>Sacoglossa</taxon>
        <taxon>Placobranchoidea</taxon>
        <taxon>Plakobranchidae</taxon>
        <taxon>Elysia</taxon>
    </lineage>
</organism>
<proteinExistence type="predicted"/>
<reference evidence="2" key="1">
    <citation type="journal article" date="2023" name="G3 (Bethesda)">
        <title>A reference genome for the long-term kleptoplast-retaining sea slug Elysia crispata morphotype clarki.</title>
        <authorList>
            <person name="Eastman K.E."/>
            <person name="Pendleton A.L."/>
            <person name="Shaikh M.A."/>
            <person name="Suttiyut T."/>
            <person name="Ogas R."/>
            <person name="Tomko P."/>
            <person name="Gavelis G."/>
            <person name="Widhalm J.R."/>
            <person name="Wisecaver J.H."/>
        </authorList>
    </citation>
    <scope>NUCLEOTIDE SEQUENCE</scope>
    <source>
        <strain evidence="2">ECLA1</strain>
    </source>
</reference>
<sequence>MIGFMSGSSGEIKARKAEGIGMFLTPNLILASSLQNLADSIGVKREKKQDDVEEEGDKRREEEEEDEKQRERENQEKEEN</sequence>
<protein>
    <submittedName>
        <fullName evidence="2">Uncharacterized protein</fullName>
    </submittedName>
</protein>
<feature type="compositionally biased region" description="Basic and acidic residues" evidence="1">
    <location>
        <begin position="42"/>
        <end position="80"/>
    </location>
</feature>
<dbReference type="Proteomes" id="UP001283361">
    <property type="component" value="Unassembled WGS sequence"/>
</dbReference>
<dbReference type="EMBL" id="JAWDGP010004242">
    <property type="protein sequence ID" value="KAK3766260.1"/>
    <property type="molecule type" value="Genomic_DNA"/>
</dbReference>
<feature type="region of interest" description="Disordered" evidence="1">
    <location>
        <begin position="40"/>
        <end position="80"/>
    </location>
</feature>